<organism evidence="1 2">
    <name type="scientific">Nephila pilipes</name>
    <name type="common">Giant wood spider</name>
    <name type="synonym">Nephila maculata</name>
    <dbReference type="NCBI Taxonomy" id="299642"/>
    <lineage>
        <taxon>Eukaryota</taxon>
        <taxon>Metazoa</taxon>
        <taxon>Ecdysozoa</taxon>
        <taxon>Arthropoda</taxon>
        <taxon>Chelicerata</taxon>
        <taxon>Arachnida</taxon>
        <taxon>Araneae</taxon>
        <taxon>Araneomorphae</taxon>
        <taxon>Entelegynae</taxon>
        <taxon>Araneoidea</taxon>
        <taxon>Nephilidae</taxon>
        <taxon>Nephila</taxon>
    </lineage>
</organism>
<keyword evidence="2" id="KW-1185">Reference proteome</keyword>
<dbReference type="Proteomes" id="UP000887013">
    <property type="component" value="Unassembled WGS sequence"/>
</dbReference>
<sequence length="169" mass="19385">MNEVRCVRNLYFARDRNQTIIDFQLIRGFGPVHRSQGHQIRWRLNGAKVRVAPDHERIGVYIAKSIHQVGHEIFAQPVSIVYINAGDSRSDPSFEISRGRWICRRDPFRNPTKKKSCGLKYGDLCGHGKNSFSVADTRPNHYCGYVLQIRFRISVRKCGVANANSLLKM</sequence>
<name>A0A8X6NR26_NEPPI</name>
<evidence type="ECO:0000313" key="1">
    <source>
        <dbReference type="EMBL" id="GFT27327.1"/>
    </source>
</evidence>
<comment type="caution">
    <text evidence="1">The sequence shown here is derived from an EMBL/GenBank/DDBJ whole genome shotgun (WGS) entry which is preliminary data.</text>
</comment>
<accession>A0A8X6NR26</accession>
<dbReference type="AlphaFoldDB" id="A0A8X6NR26"/>
<proteinExistence type="predicted"/>
<gene>
    <name evidence="1" type="ORF">NPIL_312081</name>
</gene>
<reference evidence="1" key="1">
    <citation type="submission" date="2020-08" db="EMBL/GenBank/DDBJ databases">
        <title>Multicomponent nature underlies the extraordinary mechanical properties of spider dragline silk.</title>
        <authorList>
            <person name="Kono N."/>
            <person name="Nakamura H."/>
            <person name="Mori M."/>
            <person name="Yoshida Y."/>
            <person name="Ohtoshi R."/>
            <person name="Malay A.D."/>
            <person name="Moran D.A.P."/>
            <person name="Tomita M."/>
            <person name="Numata K."/>
            <person name="Arakawa K."/>
        </authorList>
    </citation>
    <scope>NUCLEOTIDE SEQUENCE</scope>
</reference>
<evidence type="ECO:0000313" key="2">
    <source>
        <dbReference type="Proteomes" id="UP000887013"/>
    </source>
</evidence>
<protein>
    <submittedName>
        <fullName evidence="1">Uncharacterized protein</fullName>
    </submittedName>
</protein>
<dbReference type="EMBL" id="BMAW01060662">
    <property type="protein sequence ID" value="GFT27327.1"/>
    <property type="molecule type" value="Genomic_DNA"/>
</dbReference>